<sequence>MQVRLRPVCEASRPSAPRAFLGHIRNNSTCLNSVSVKHESRTTHQTQCPTSTLDSTNAPQTRIDPPTSSPCPGNNVKVVVISPIPSVPDPTRLVFDLVGLEHPSDAKALLAPAYTSTPPPHHQLPSL</sequence>
<feature type="compositionally biased region" description="Polar residues" evidence="1">
    <location>
        <begin position="43"/>
        <end position="60"/>
    </location>
</feature>
<dbReference type="AlphaFoldDB" id="A0A8H6S5I6"/>
<evidence type="ECO:0000313" key="3">
    <source>
        <dbReference type="Proteomes" id="UP000613580"/>
    </source>
</evidence>
<reference evidence="2" key="1">
    <citation type="submission" date="2020-05" db="EMBL/GenBank/DDBJ databases">
        <title>Mycena genomes resolve the evolution of fungal bioluminescence.</title>
        <authorList>
            <person name="Tsai I.J."/>
        </authorList>
    </citation>
    <scope>NUCLEOTIDE SEQUENCE</scope>
    <source>
        <strain evidence="2">110903Hualien_Pintung</strain>
    </source>
</reference>
<evidence type="ECO:0000313" key="2">
    <source>
        <dbReference type="EMBL" id="KAF7293158.1"/>
    </source>
</evidence>
<evidence type="ECO:0000256" key="1">
    <source>
        <dbReference type="SAM" id="MobiDB-lite"/>
    </source>
</evidence>
<dbReference type="Proteomes" id="UP000613580">
    <property type="component" value="Unassembled WGS sequence"/>
</dbReference>
<feature type="region of interest" description="Disordered" evidence="1">
    <location>
        <begin position="38"/>
        <end position="71"/>
    </location>
</feature>
<protein>
    <submittedName>
        <fullName evidence="2">Uncharacterized protein</fullName>
    </submittedName>
</protein>
<dbReference type="EMBL" id="JACAZE010000021">
    <property type="protein sequence ID" value="KAF7293158.1"/>
    <property type="molecule type" value="Genomic_DNA"/>
</dbReference>
<accession>A0A8H6S5I6</accession>
<name>A0A8H6S5I6_MYCCL</name>
<organism evidence="2 3">
    <name type="scientific">Mycena chlorophos</name>
    <name type="common">Agaric fungus</name>
    <name type="synonym">Agaricus chlorophos</name>
    <dbReference type="NCBI Taxonomy" id="658473"/>
    <lineage>
        <taxon>Eukaryota</taxon>
        <taxon>Fungi</taxon>
        <taxon>Dikarya</taxon>
        <taxon>Basidiomycota</taxon>
        <taxon>Agaricomycotina</taxon>
        <taxon>Agaricomycetes</taxon>
        <taxon>Agaricomycetidae</taxon>
        <taxon>Agaricales</taxon>
        <taxon>Marasmiineae</taxon>
        <taxon>Mycenaceae</taxon>
        <taxon>Mycena</taxon>
    </lineage>
</organism>
<proteinExistence type="predicted"/>
<keyword evidence="3" id="KW-1185">Reference proteome</keyword>
<gene>
    <name evidence="2" type="ORF">HMN09_01193800</name>
</gene>
<comment type="caution">
    <text evidence="2">The sequence shown here is derived from an EMBL/GenBank/DDBJ whole genome shotgun (WGS) entry which is preliminary data.</text>
</comment>